<evidence type="ECO:0000313" key="2">
    <source>
        <dbReference type="EMBL" id="PWL07565.1"/>
    </source>
</evidence>
<evidence type="ECO:0000313" key="4">
    <source>
        <dbReference type="Proteomes" id="UP000246004"/>
    </source>
</evidence>
<dbReference type="EMBL" id="LMVN01000023">
    <property type="protein sequence ID" value="PAV07052.1"/>
    <property type="molecule type" value="Genomic_DNA"/>
</dbReference>
<dbReference type="RefSeq" id="WP_095608975.1">
    <property type="nucleotide sequence ID" value="NZ_CAUHCB010000007.1"/>
</dbReference>
<dbReference type="AlphaFoldDB" id="A0A2A2HCA3"/>
<name>A0A2A2HCA3_9EURY</name>
<gene>
    <name evidence="1" type="ORF">ASJ82_02140</name>
    <name evidence="2" type="ORF">MSCUN_15400</name>
</gene>
<keyword evidence="3" id="KW-1185">Reference proteome</keyword>
<dbReference type="OrthoDB" id="69061at2157"/>
<evidence type="ECO:0000313" key="3">
    <source>
        <dbReference type="Proteomes" id="UP000217528"/>
    </source>
</evidence>
<dbReference type="EMBL" id="LWMS01000047">
    <property type="protein sequence ID" value="PWL07565.1"/>
    <property type="molecule type" value="Genomic_DNA"/>
</dbReference>
<reference evidence="1 3" key="2">
    <citation type="journal article" date="2017" name="BMC Genomics">
        <title>Genomic analysis of methanogenic archaea reveals a shift towards energy conservation.</title>
        <authorList>
            <person name="Gilmore S.P."/>
            <person name="Henske J.K."/>
            <person name="Sexton J.A."/>
            <person name="Solomon K.V."/>
            <person name="Seppala S."/>
            <person name="Yoo J.I."/>
            <person name="Huyett L.M."/>
            <person name="Pressman A."/>
            <person name="Cogan J.Z."/>
            <person name="Kivenson V."/>
            <person name="Peng X."/>
            <person name="Tan Y."/>
            <person name="Valentine D.L."/>
            <person name="O'Malley M.A."/>
        </authorList>
    </citation>
    <scope>NUCLEOTIDE SEQUENCE [LARGE SCALE GENOMIC DNA]</scope>
    <source>
        <strain evidence="1 3">1R-7</strain>
    </source>
</reference>
<reference evidence="2 4" key="1">
    <citation type="submission" date="2016-04" db="EMBL/GenBank/DDBJ databases">
        <title>Genome sequence of Methanosphaera cuniculi DSM 4103.</title>
        <authorList>
            <person name="Poehlein A."/>
            <person name="Seedorf H."/>
            <person name="Daniel R."/>
        </authorList>
    </citation>
    <scope>NUCLEOTIDE SEQUENCE [LARGE SCALE GENOMIC DNA]</scope>
    <source>
        <strain evidence="2 4">DSM 4103</strain>
    </source>
</reference>
<protein>
    <submittedName>
        <fullName evidence="1">Uncharacterized protein</fullName>
    </submittedName>
</protein>
<dbReference type="Proteomes" id="UP000217528">
    <property type="component" value="Unassembled WGS sequence"/>
</dbReference>
<accession>A0A2A2HCA3</accession>
<proteinExistence type="predicted"/>
<organism evidence="1 3">
    <name type="scientific">Methanosphaera cuniculi</name>
    <dbReference type="NCBI Taxonomy" id="1077256"/>
    <lineage>
        <taxon>Archaea</taxon>
        <taxon>Methanobacteriati</taxon>
        <taxon>Methanobacteriota</taxon>
        <taxon>Methanomada group</taxon>
        <taxon>Methanobacteria</taxon>
        <taxon>Methanobacteriales</taxon>
        <taxon>Methanobacteriaceae</taxon>
        <taxon>Methanosphaera</taxon>
    </lineage>
</organism>
<sequence length="102" mass="11936">MNQEQKKILIQTVEEAIPWERIQTNVEGVFLVKTPEQKNNQNVFVELNPSVNGQPVKKRGIYLKNENELKAFIELLENPKVREVLKVINEYYGKRKASKIEI</sequence>
<dbReference type="Proteomes" id="UP000246004">
    <property type="component" value="Unassembled WGS sequence"/>
</dbReference>
<evidence type="ECO:0000313" key="1">
    <source>
        <dbReference type="EMBL" id="PAV07052.1"/>
    </source>
</evidence>
<comment type="caution">
    <text evidence="1">The sequence shown here is derived from an EMBL/GenBank/DDBJ whole genome shotgun (WGS) entry which is preliminary data.</text>
</comment>